<dbReference type="PRINTS" id="PR01210">
    <property type="entry name" value="GGTRANSPTASE"/>
</dbReference>
<gene>
    <name evidence="1" type="ORF">C7B43_13480</name>
</gene>
<protein>
    <submittedName>
        <fullName evidence="1">Gamma-glutamyltransferase family protein</fullName>
    </submittedName>
</protein>
<organism evidence="1 2">
    <name type="scientific">Sulfobacillus benefaciens</name>
    <dbReference type="NCBI Taxonomy" id="453960"/>
    <lineage>
        <taxon>Bacteria</taxon>
        <taxon>Bacillati</taxon>
        <taxon>Bacillota</taxon>
        <taxon>Clostridia</taxon>
        <taxon>Eubacteriales</taxon>
        <taxon>Clostridiales Family XVII. Incertae Sedis</taxon>
        <taxon>Sulfobacillus</taxon>
    </lineage>
</organism>
<name>A0A2T2WWK5_9FIRM</name>
<dbReference type="PANTHER" id="PTHR43881">
    <property type="entry name" value="GAMMA-GLUTAMYLTRANSPEPTIDASE (AFU_ORTHOLOGUE AFUA_4G13580)"/>
    <property type="match status" value="1"/>
</dbReference>
<dbReference type="InterPro" id="IPR043137">
    <property type="entry name" value="GGT_ssub_C"/>
</dbReference>
<dbReference type="EMBL" id="PXYT01000034">
    <property type="protein sequence ID" value="PSR26621.1"/>
    <property type="molecule type" value="Genomic_DNA"/>
</dbReference>
<evidence type="ECO:0000313" key="1">
    <source>
        <dbReference type="EMBL" id="PSR26621.1"/>
    </source>
</evidence>
<proteinExistence type="predicted"/>
<dbReference type="InterPro" id="IPR043138">
    <property type="entry name" value="GGT_lsub"/>
</dbReference>
<dbReference type="InterPro" id="IPR029055">
    <property type="entry name" value="Ntn_hydrolases_N"/>
</dbReference>
<dbReference type="Pfam" id="PF01019">
    <property type="entry name" value="G_glu_transpept"/>
    <property type="match status" value="1"/>
</dbReference>
<reference evidence="1 2" key="1">
    <citation type="journal article" date="2014" name="BMC Genomics">
        <title>Comparison of environmental and isolate Sulfobacillus genomes reveals diverse carbon, sulfur, nitrogen, and hydrogen metabolisms.</title>
        <authorList>
            <person name="Justice N.B."/>
            <person name="Norman A."/>
            <person name="Brown C.T."/>
            <person name="Singh A."/>
            <person name="Thomas B.C."/>
            <person name="Banfield J.F."/>
        </authorList>
    </citation>
    <scope>NUCLEOTIDE SEQUENCE [LARGE SCALE GENOMIC DNA]</scope>
    <source>
        <strain evidence="1">AMDSBA1</strain>
    </source>
</reference>
<dbReference type="Gene3D" id="1.10.246.130">
    <property type="match status" value="1"/>
</dbReference>
<comment type="caution">
    <text evidence="1">The sequence shown here is derived from an EMBL/GenBank/DDBJ whole genome shotgun (WGS) entry which is preliminary data.</text>
</comment>
<dbReference type="PANTHER" id="PTHR43881:SF1">
    <property type="entry name" value="GAMMA-GLUTAMYLTRANSPEPTIDASE (AFU_ORTHOLOGUE AFUA_4G13580)"/>
    <property type="match status" value="1"/>
</dbReference>
<sequence>MNVKGQYPRDSVWARHAMIATGHPLATQAGLSILHHGGNAVDAAVAAAFATGVVMPDMAGVGGEAFVLHQGPRQEVRAYVGSGPLPQGFDESKLPKALMLPLHQGPSISVPGAVDLYWQLHQKEGRLSWRDIIEPARRLALDGFPIDVRLAQSLQESQYLKEQAPSCQNLFFPYGQPLTEGQLLRQPELARTLAILQDKGREGFYRGEIAHYIVEAVKQAGGFLDYNDLSGYETEVTIPCSLAFGPYTVYQTPPPSQGIVMLEAMAILGSEFPHDWREDGAKVHEVIEALRWAFYDRREYVGDPLWHSFDAYALLSPEWIEKRRAGIGFRASPINTELKAGDTTSLVAVDEEGHVVSFIHSLALSFGSHVFVPQGGFFLNNRAGRSFNRIPNHPNQAVPGKRPMHTLNTYLVTHLDEFYVVGNTPGGDGQPQWNLTILLDLLLAHSLPHEAVQAPRLTVGPATDVHTLNESSYVLLESRFAPHVIENLRKRGHAVQVIGPLQGGGSAQVIKRVNGNWVGASDPRGIGQTMGF</sequence>
<dbReference type="Proteomes" id="UP000242699">
    <property type="component" value="Unassembled WGS sequence"/>
</dbReference>
<dbReference type="SUPFAM" id="SSF56235">
    <property type="entry name" value="N-terminal nucleophile aminohydrolases (Ntn hydrolases)"/>
    <property type="match status" value="1"/>
</dbReference>
<dbReference type="GO" id="GO:0016740">
    <property type="term" value="F:transferase activity"/>
    <property type="evidence" value="ECO:0007669"/>
    <property type="project" value="UniProtKB-KW"/>
</dbReference>
<dbReference type="AlphaFoldDB" id="A0A2T2WWK5"/>
<evidence type="ECO:0000313" key="2">
    <source>
        <dbReference type="Proteomes" id="UP000242699"/>
    </source>
</evidence>
<dbReference type="Gene3D" id="3.60.20.40">
    <property type="match status" value="1"/>
</dbReference>
<accession>A0A2T2WWK5</accession>
<dbReference type="InterPro" id="IPR052896">
    <property type="entry name" value="GGT-like_enzyme"/>
</dbReference>
<keyword evidence="1" id="KW-0808">Transferase</keyword>